<dbReference type="Pfam" id="PF18885">
    <property type="entry name" value="DUF5648"/>
    <property type="match status" value="2"/>
</dbReference>
<evidence type="ECO:0000313" key="2">
    <source>
        <dbReference type="EMBL" id="RSX50275.1"/>
    </source>
</evidence>
<evidence type="ECO:0000313" key="3">
    <source>
        <dbReference type="Proteomes" id="UP000287533"/>
    </source>
</evidence>
<reference evidence="2 3" key="1">
    <citation type="submission" date="2018-09" db="EMBL/GenBank/DDBJ databases">
        <title>Characterization of the phylogenetic diversity of five novel species belonging to the genus Bifidobacterium.</title>
        <authorList>
            <person name="Lugli G.A."/>
            <person name="Duranti S."/>
            <person name="Milani C."/>
        </authorList>
    </citation>
    <scope>NUCLEOTIDE SEQUENCE [LARGE SCALE GENOMIC DNA]</scope>
    <source>
        <strain evidence="2 3">2034B</strain>
    </source>
</reference>
<dbReference type="InterPro" id="IPR043708">
    <property type="entry name" value="DUF5648"/>
</dbReference>
<dbReference type="EMBL" id="QXGL01000020">
    <property type="protein sequence ID" value="RSX50275.1"/>
    <property type="molecule type" value="Genomic_DNA"/>
</dbReference>
<dbReference type="AlphaFoldDB" id="A0A430FBQ1"/>
<keyword evidence="3" id="KW-1185">Reference proteome</keyword>
<evidence type="ECO:0000259" key="1">
    <source>
        <dbReference type="Pfam" id="PF18885"/>
    </source>
</evidence>
<accession>A0A430FBQ1</accession>
<comment type="caution">
    <text evidence="2">The sequence shown here is derived from an EMBL/GenBank/DDBJ whole genome shotgun (WGS) entry which is preliminary data.</text>
</comment>
<dbReference type="Proteomes" id="UP000287533">
    <property type="component" value="Unassembled WGS sequence"/>
</dbReference>
<feature type="domain" description="DUF5648" evidence="1">
    <location>
        <begin position="46"/>
        <end position="130"/>
    </location>
</feature>
<gene>
    <name evidence="2" type="ORF">D2E25_2046</name>
</gene>
<sequence length="194" mass="21406">YKKVVEGLKTSKLPPSTTADQKYTAEAQETLAAAQKKLVQKANAKIYRAYNAGNGDHLLTKNLKEQQIVVALGWHAEGIGFKAATNDGYTEDQAFGTKVYRVYNPNNGEHLLTSSKGEALYLASIGWNLDDDANQDGKLADNEYQFLAPQGATKTVYRVYNPNSGFHHYTTSKAEANNLVKLGWKLDSVNFKAE</sequence>
<proteinExistence type="predicted"/>
<name>A0A430FBQ1_9BIFI</name>
<protein>
    <recommendedName>
        <fullName evidence="1">DUF5648 domain-containing protein</fullName>
    </recommendedName>
</protein>
<feature type="non-terminal residue" evidence="2">
    <location>
        <position position="1"/>
    </location>
</feature>
<feature type="domain" description="DUF5648" evidence="1">
    <location>
        <begin position="144"/>
        <end position="193"/>
    </location>
</feature>
<organism evidence="2 3">
    <name type="scientific">Bifidobacterium goeldii</name>
    <dbReference type="NCBI Taxonomy" id="2306975"/>
    <lineage>
        <taxon>Bacteria</taxon>
        <taxon>Bacillati</taxon>
        <taxon>Actinomycetota</taxon>
        <taxon>Actinomycetes</taxon>
        <taxon>Bifidobacteriales</taxon>
        <taxon>Bifidobacteriaceae</taxon>
        <taxon>Bifidobacterium</taxon>
    </lineage>
</organism>